<feature type="signal peptide" evidence="2">
    <location>
        <begin position="1"/>
        <end position="24"/>
    </location>
</feature>
<feature type="region of interest" description="Disordered" evidence="1">
    <location>
        <begin position="26"/>
        <end position="47"/>
    </location>
</feature>
<dbReference type="Gene3D" id="1.20.120.1490">
    <property type="match status" value="1"/>
</dbReference>
<dbReference type="RefSeq" id="WP_089835496.1">
    <property type="nucleotide sequence ID" value="NZ_FOZL01000001.1"/>
</dbReference>
<reference evidence="3 4" key="1">
    <citation type="submission" date="2016-10" db="EMBL/GenBank/DDBJ databases">
        <authorList>
            <person name="de Groot N.N."/>
        </authorList>
    </citation>
    <scope>NUCLEOTIDE SEQUENCE [LARGE SCALE GENOMIC DNA]</scope>
    <source>
        <strain evidence="3 4">DSM 21001</strain>
    </source>
</reference>
<protein>
    <submittedName>
        <fullName evidence="3">Heavy-metal resistance</fullName>
    </submittedName>
</protein>
<keyword evidence="4" id="KW-1185">Reference proteome</keyword>
<organism evidence="3 4">
    <name type="scientific">Granulicella pectinivorans</name>
    <dbReference type="NCBI Taxonomy" id="474950"/>
    <lineage>
        <taxon>Bacteria</taxon>
        <taxon>Pseudomonadati</taxon>
        <taxon>Acidobacteriota</taxon>
        <taxon>Terriglobia</taxon>
        <taxon>Terriglobales</taxon>
        <taxon>Acidobacteriaceae</taxon>
        <taxon>Granulicella</taxon>
    </lineage>
</organism>
<name>A0A1I6L0C8_9BACT</name>
<keyword evidence="2" id="KW-0732">Signal</keyword>
<dbReference type="STRING" id="474950.SAMN05421771_0031"/>
<gene>
    <name evidence="3" type="ORF">SAMN05421771_0031</name>
</gene>
<evidence type="ECO:0000256" key="1">
    <source>
        <dbReference type="SAM" id="MobiDB-lite"/>
    </source>
</evidence>
<sequence length="183" mass="19913">MFGHLRFRCLTLAAAMVASASLAAAQGGHGGGGGMGRGPFGGGGNIPLSQNLRSVPPPSSRGDIGSTMRGGLQLGPPGRWWDDKQFARSLGLDTGQQHRMDDAFNASKPTLVKLYKTLQHEESQLEKLTKGKNPDETQIFQQIDRVTQAKGEVEKAYAHMELAIRKEMTDDQIARLDDRRVLE</sequence>
<dbReference type="Proteomes" id="UP000199024">
    <property type="component" value="Unassembled WGS sequence"/>
</dbReference>
<evidence type="ECO:0000313" key="4">
    <source>
        <dbReference type="Proteomes" id="UP000199024"/>
    </source>
</evidence>
<feature type="chain" id="PRO_5011499472" evidence="2">
    <location>
        <begin position="25"/>
        <end position="183"/>
    </location>
</feature>
<proteinExistence type="predicted"/>
<feature type="compositionally biased region" description="Gly residues" evidence="1">
    <location>
        <begin position="27"/>
        <end position="45"/>
    </location>
</feature>
<dbReference type="OrthoDB" id="122988at2"/>
<evidence type="ECO:0000256" key="2">
    <source>
        <dbReference type="SAM" id="SignalP"/>
    </source>
</evidence>
<accession>A0A1I6L0C8</accession>
<evidence type="ECO:0000313" key="3">
    <source>
        <dbReference type="EMBL" id="SFR96708.1"/>
    </source>
</evidence>
<dbReference type="EMBL" id="FOZL01000001">
    <property type="protein sequence ID" value="SFR96708.1"/>
    <property type="molecule type" value="Genomic_DNA"/>
</dbReference>
<dbReference type="AlphaFoldDB" id="A0A1I6L0C8"/>